<dbReference type="InterPro" id="IPR041667">
    <property type="entry name" value="Cupin_8"/>
</dbReference>
<protein>
    <submittedName>
        <fullName evidence="3">Lysine-specific demethylase</fullName>
    </submittedName>
</protein>
<dbReference type="PROSITE" id="PS51184">
    <property type="entry name" value="JMJC"/>
    <property type="match status" value="1"/>
</dbReference>
<accession>A0A8T9BZT3</accession>
<gene>
    <name evidence="3" type="primary">kdm8</name>
    <name evidence="3" type="ORF">LSUE1_G008389</name>
</gene>
<evidence type="ECO:0000313" key="4">
    <source>
        <dbReference type="Proteomes" id="UP000469558"/>
    </source>
</evidence>
<proteinExistence type="predicted"/>
<evidence type="ECO:0000313" key="3">
    <source>
        <dbReference type="EMBL" id="TVY71167.1"/>
    </source>
</evidence>
<feature type="domain" description="JmjC" evidence="2">
    <location>
        <begin position="325"/>
        <end position="518"/>
    </location>
</feature>
<dbReference type="AlphaFoldDB" id="A0A8T9BZT3"/>
<evidence type="ECO:0000256" key="1">
    <source>
        <dbReference type="SAM" id="MobiDB-lite"/>
    </source>
</evidence>
<organism evidence="3 4">
    <name type="scientific">Lachnellula suecica</name>
    <dbReference type="NCBI Taxonomy" id="602035"/>
    <lineage>
        <taxon>Eukaryota</taxon>
        <taxon>Fungi</taxon>
        <taxon>Dikarya</taxon>
        <taxon>Ascomycota</taxon>
        <taxon>Pezizomycotina</taxon>
        <taxon>Leotiomycetes</taxon>
        <taxon>Helotiales</taxon>
        <taxon>Lachnaceae</taxon>
        <taxon>Lachnellula</taxon>
    </lineage>
</organism>
<dbReference type="Gene3D" id="2.60.120.650">
    <property type="entry name" value="Cupin"/>
    <property type="match status" value="1"/>
</dbReference>
<name>A0A8T9BZT3_9HELO</name>
<keyword evidence="4" id="KW-1185">Reference proteome</keyword>
<dbReference type="InterPro" id="IPR003347">
    <property type="entry name" value="JmjC_dom"/>
</dbReference>
<comment type="caution">
    <text evidence="3">The sequence shown here is derived from an EMBL/GenBank/DDBJ whole genome shotgun (WGS) entry which is preliminary data.</text>
</comment>
<dbReference type="PANTHER" id="PTHR12461:SF101">
    <property type="entry name" value="TRNA WYBUTOSINE-SYNTHESIZING PROTEIN 4"/>
    <property type="match status" value="1"/>
</dbReference>
<reference evidence="3 4" key="1">
    <citation type="submission" date="2018-05" db="EMBL/GenBank/DDBJ databases">
        <title>Genome sequencing and assembly of the regulated plant pathogen Lachnellula willkommii and related sister species for the development of diagnostic species identification markers.</title>
        <authorList>
            <person name="Giroux E."/>
            <person name="Bilodeau G."/>
        </authorList>
    </citation>
    <scope>NUCLEOTIDE SEQUENCE [LARGE SCALE GENOMIC DNA]</scope>
    <source>
        <strain evidence="3 4">CBS 268.59</strain>
    </source>
</reference>
<dbReference type="PANTHER" id="PTHR12461">
    <property type="entry name" value="HYPOXIA-INDUCIBLE FACTOR 1 ALPHA INHIBITOR-RELATED"/>
    <property type="match status" value="1"/>
</dbReference>
<dbReference type="Proteomes" id="UP000469558">
    <property type="component" value="Unassembled WGS sequence"/>
</dbReference>
<sequence>MSNTGQKRGPPGSESTSEELVRICWGLCDPSQLQILVNQSSNSVSKCDQGDRSLLPCGTPILELLLYLCKFARKQGTYFDYRHILCRLGDLITIAEAKCYAFPFKDVPFCWTELLRTASFIKAAVFAMESTWGKTNEMLQHGEQFPALGKGTIDGMVETIDKALIMAGHSLDDDVQLDIDRIFRLLQLAHLAYSPGDSLSPAKRQKHDDHLFPSNFSLPNIRKTISVRYTPTNEAFKEHMHHPKSDEIGPEPLLIKDLLVHWPALTKWQSMSYLKSKTIGGRRLVPVEIGKSYVDAGWGQRIIPFQKFLEDYITDPTPLPGSAVGYLAQYDLFQQIPELSNDIITPDLCFVPCPPPHHSSLFRNKHLEVPQLEMPMRNAWFGPAGTVSPLHTDPYHNILAQVVGRKYIRLYAPREHDKLYPKGTEDGGVDMSNTSNVDIGLMAKLDDRPAAREHALQDFPLFDKADYIEVILEPGDCLYIPLGWWHYVRSLSVSFSVSFWFNDTGAEDNDAEEENHEMGEVNEESAF</sequence>
<dbReference type="SUPFAM" id="SSF51197">
    <property type="entry name" value="Clavaminate synthase-like"/>
    <property type="match status" value="1"/>
</dbReference>
<evidence type="ECO:0000259" key="2">
    <source>
        <dbReference type="PROSITE" id="PS51184"/>
    </source>
</evidence>
<dbReference type="SMART" id="SM00558">
    <property type="entry name" value="JmjC"/>
    <property type="match status" value="1"/>
</dbReference>
<dbReference type="Pfam" id="PF13621">
    <property type="entry name" value="Cupin_8"/>
    <property type="match status" value="1"/>
</dbReference>
<dbReference type="EMBL" id="QGMK01001325">
    <property type="protein sequence ID" value="TVY71167.1"/>
    <property type="molecule type" value="Genomic_DNA"/>
</dbReference>
<feature type="region of interest" description="Disordered" evidence="1">
    <location>
        <begin position="508"/>
        <end position="527"/>
    </location>
</feature>
<dbReference type="OrthoDB" id="47172at2759"/>